<evidence type="ECO:0000313" key="1">
    <source>
        <dbReference type="EMBL" id="WWT31337.1"/>
    </source>
</evidence>
<name>A0ABZ2HUX9_9HYPH</name>
<dbReference type="PANTHER" id="PTHR39166:SF1">
    <property type="entry name" value="BLL1166 PROTEIN"/>
    <property type="match status" value="1"/>
</dbReference>
<protein>
    <submittedName>
        <fullName evidence="1">Nucleotidyltransferase family protein</fullName>
    </submittedName>
</protein>
<dbReference type="InterPro" id="IPR009267">
    <property type="entry name" value="NTP_transf_6"/>
</dbReference>
<evidence type="ECO:0000313" key="2">
    <source>
        <dbReference type="Proteomes" id="UP001369958"/>
    </source>
</evidence>
<reference evidence="1 2" key="1">
    <citation type="submission" date="2024-02" db="EMBL/GenBank/DDBJ databases">
        <title>Complete genome sequence of Pelagibacterium nitratireducens ZH15.</title>
        <authorList>
            <person name="Zhao L.H."/>
        </authorList>
    </citation>
    <scope>NUCLEOTIDE SEQUENCE [LARGE SCALE GENOMIC DNA]</scope>
    <source>
        <strain evidence="1 2">ZH15</strain>
    </source>
</reference>
<dbReference type="Pfam" id="PF06042">
    <property type="entry name" value="NTP_transf_6"/>
    <property type="match status" value="1"/>
</dbReference>
<dbReference type="EMBL" id="CP146275">
    <property type="protein sequence ID" value="WWT31337.1"/>
    <property type="molecule type" value="Genomic_DNA"/>
</dbReference>
<proteinExistence type="predicted"/>
<accession>A0ABZ2HUX9</accession>
<gene>
    <name evidence="1" type="ORF">V6617_09825</name>
</gene>
<dbReference type="PANTHER" id="PTHR39166">
    <property type="entry name" value="BLL1166 PROTEIN"/>
    <property type="match status" value="1"/>
</dbReference>
<dbReference type="Proteomes" id="UP001369958">
    <property type="component" value="Chromosome"/>
</dbReference>
<dbReference type="RefSeq" id="WP_338606807.1">
    <property type="nucleotide sequence ID" value="NZ_CP146275.1"/>
</dbReference>
<sequence length="239" mass="26822">MRANAALMNVLDILRLQALPQALVGGGAVYQTVWNALTGRPAWYGVKDIDVIYFDDTDLSYEGEDTVIRRVGALMCDAPVPVEIRNQARVHLWFGEKFGFDVAPLKSSAEALTRYASRTHAVAVALEDDRHLRIEAPFGLDDLFAFCVTPNRLGKSRQAHIEKGERARRVWPEVEVMPWADEDGRGDLTNPVVGEPETRPVVSNIRYSHNIYYGTFITNNKCGHGRVELQKASLEPFRI</sequence>
<keyword evidence="2" id="KW-1185">Reference proteome</keyword>
<organism evidence="1 2">
    <name type="scientific">Pelagibacterium nitratireducens</name>
    <dbReference type="NCBI Taxonomy" id="1046114"/>
    <lineage>
        <taxon>Bacteria</taxon>
        <taxon>Pseudomonadati</taxon>
        <taxon>Pseudomonadota</taxon>
        <taxon>Alphaproteobacteria</taxon>
        <taxon>Hyphomicrobiales</taxon>
        <taxon>Devosiaceae</taxon>
        <taxon>Pelagibacterium</taxon>
    </lineage>
</organism>